<dbReference type="InterPro" id="IPR051048">
    <property type="entry name" value="Peptidase_S8/S53_subtilisin"/>
</dbReference>
<evidence type="ECO:0000313" key="8">
    <source>
        <dbReference type="EMBL" id="QJR35406.1"/>
    </source>
</evidence>
<dbReference type="Gene3D" id="3.40.50.200">
    <property type="entry name" value="Peptidase S8/S53 domain"/>
    <property type="match status" value="2"/>
</dbReference>
<feature type="domain" description="Peptidase S8/S53" evidence="7">
    <location>
        <begin position="99"/>
        <end position="515"/>
    </location>
</feature>
<dbReference type="PANTHER" id="PTHR43399:SF4">
    <property type="entry name" value="CELL WALL-ASSOCIATED PROTEASE"/>
    <property type="match status" value="1"/>
</dbReference>
<dbReference type="EMBL" id="CP053085">
    <property type="protein sequence ID" value="QJR35406.1"/>
    <property type="molecule type" value="Genomic_DNA"/>
</dbReference>
<dbReference type="PROSITE" id="PS00138">
    <property type="entry name" value="SUBTILASE_SER"/>
    <property type="match status" value="1"/>
</dbReference>
<keyword evidence="9" id="KW-1185">Reference proteome</keyword>
<reference evidence="8 9" key="1">
    <citation type="submission" date="2020-05" db="EMBL/GenBank/DDBJ databases">
        <title>Complete genome sequence of Gemmatimonas greenlandica TET16.</title>
        <authorList>
            <person name="Zeng Y."/>
        </authorList>
    </citation>
    <scope>NUCLEOTIDE SEQUENCE [LARGE SCALE GENOMIC DNA]</scope>
    <source>
        <strain evidence="8 9">TET16</strain>
    </source>
</reference>
<feature type="active site" description="Charge relay system" evidence="5">
    <location>
        <position position="106"/>
    </location>
</feature>
<comment type="similarity">
    <text evidence="1 5">Belongs to the peptidase S8 family.</text>
</comment>
<evidence type="ECO:0000259" key="7">
    <source>
        <dbReference type="Pfam" id="PF00082"/>
    </source>
</evidence>
<dbReference type="PROSITE" id="PS51892">
    <property type="entry name" value="SUBTILASE"/>
    <property type="match status" value="1"/>
</dbReference>
<dbReference type="Pfam" id="PF00082">
    <property type="entry name" value="Peptidase_S8"/>
    <property type="match status" value="1"/>
</dbReference>
<evidence type="ECO:0000256" key="4">
    <source>
        <dbReference type="ARBA" id="ARBA00022825"/>
    </source>
</evidence>
<dbReference type="InterPro" id="IPR022398">
    <property type="entry name" value="Peptidase_S8_His-AS"/>
</dbReference>
<dbReference type="GO" id="GO:0004252">
    <property type="term" value="F:serine-type endopeptidase activity"/>
    <property type="evidence" value="ECO:0007669"/>
    <property type="project" value="UniProtKB-UniRule"/>
</dbReference>
<name>A0A6M4IPP0_9BACT</name>
<evidence type="ECO:0000256" key="3">
    <source>
        <dbReference type="ARBA" id="ARBA00022801"/>
    </source>
</evidence>
<feature type="active site" description="Charge relay system" evidence="5">
    <location>
        <position position="307"/>
    </location>
</feature>
<dbReference type="InterPro" id="IPR036852">
    <property type="entry name" value="Peptidase_S8/S53_dom_sf"/>
</dbReference>
<feature type="active site" description="Charge relay system" evidence="5">
    <location>
        <position position="476"/>
    </location>
</feature>
<keyword evidence="3 5" id="KW-0378">Hydrolase</keyword>
<dbReference type="InterPro" id="IPR000209">
    <property type="entry name" value="Peptidase_S8/S53_dom"/>
</dbReference>
<proteinExistence type="inferred from homology"/>
<dbReference type="RefSeq" id="WP_171224836.1">
    <property type="nucleotide sequence ID" value="NZ_CP053085.1"/>
</dbReference>
<dbReference type="PRINTS" id="PR00723">
    <property type="entry name" value="SUBTILISIN"/>
</dbReference>
<dbReference type="SUPFAM" id="SSF52743">
    <property type="entry name" value="Subtilisin-like"/>
    <property type="match status" value="1"/>
</dbReference>
<keyword evidence="6" id="KW-0732">Signal</keyword>
<dbReference type="Proteomes" id="UP000500938">
    <property type="component" value="Chromosome"/>
</dbReference>
<dbReference type="PROSITE" id="PS00137">
    <property type="entry name" value="SUBTILASE_HIS"/>
    <property type="match status" value="1"/>
</dbReference>
<evidence type="ECO:0000256" key="6">
    <source>
        <dbReference type="SAM" id="SignalP"/>
    </source>
</evidence>
<dbReference type="AlphaFoldDB" id="A0A6M4IPP0"/>
<gene>
    <name evidence="8" type="ORF">HKW67_07745</name>
</gene>
<feature type="chain" id="PRO_5026787054" evidence="6">
    <location>
        <begin position="32"/>
        <end position="555"/>
    </location>
</feature>
<evidence type="ECO:0000256" key="1">
    <source>
        <dbReference type="ARBA" id="ARBA00011073"/>
    </source>
</evidence>
<dbReference type="PANTHER" id="PTHR43399">
    <property type="entry name" value="SUBTILISIN-RELATED"/>
    <property type="match status" value="1"/>
</dbReference>
<evidence type="ECO:0000313" key="9">
    <source>
        <dbReference type="Proteomes" id="UP000500938"/>
    </source>
</evidence>
<dbReference type="GO" id="GO:0006508">
    <property type="term" value="P:proteolysis"/>
    <property type="evidence" value="ECO:0007669"/>
    <property type="project" value="UniProtKB-KW"/>
</dbReference>
<protein>
    <submittedName>
        <fullName evidence="8">S8 family serine peptidase</fullName>
    </submittedName>
</protein>
<dbReference type="KEGG" id="ggr:HKW67_07745"/>
<accession>A0A6M4IPP0</accession>
<sequence length="555" mass="58713">MRPSRPLARLLPLALPLALPFVLALGACARAGVTTAPEPAMQPVMQAPIQVAPPPPTPAAADTARADWQRLDFDTDRVMGVGSERAIRELLASRAPRRRVVVAVVDGGVDTAHTRLTGSLWKNPREIAGNGKDDDGNGVVDDVFGWNALATADGTPVRYDTFELTRLYAACRNQPAGSLTPKPSTTACSDLASAYRDKAKEVKSTLLQVENIDEILRTVERLLGTALNGAPVTRASVTVLRPVSADVEEAKRMWLRLDADGLNAGEIAKAREAYDSQAKYALDTLFNPRSPQRVVGTRDVTGPDASHGTHVAGIIGALRGDGAAMQGIAPNVDIMAVRAVPDGDERDVDVARAIRYAVDNGAQIVNMSFGKGYSPAKASVDSAVRYAESKGVLLVHAAGNEGENNDETPSFPTPVLSGGTRAANWIEVGASSWKPLASLPAEFSNYGREQVDLFAPGVDILSTVPGGGLKRESGTSMAAPVVSGVAALLLAYFPELTAMQVRDILLESVRKLPDLEVRRPGDGSKVKFTTLSRTGGVIDAYAAVKLALQRVAPRP</sequence>
<keyword evidence="4 5" id="KW-0720">Serine protease</keyword>
<dbReference type="PROSITE" id="PS51257">
    <property type="entry name" value="PROKAR_LIPOPROTEIN"/>
    <property type="match status" value="1"/>
</dbReference>
<keyword evidence="2 5" id="KW-0645">Protease</keyword>
<evidence type="ECO:0000256" key="5">
    <source>
        <dbReference type="PROSITE-ProRule" id="PRU01240"/>
    </source>
</evidence>
<dbReference type="InterPro" id="IPR015500">
    <property type="entry name" value="Peptidase_S8_subtilisin-rel"/>
</dbReference>
<organism evidence="8 9">
    <name type="scientific">Gemmatimonas groenlandica</name>
    <dbReference type="NCBI Taxonomy" id="2732249"/>
    <lineage>
        <taxon>Bacteria</taxon>
        <taxon>Pseudomonadati</taxon>
        <taxon>Gemmatimonadota</taxon>
        <taxon>Gemmatimonadia</taxon>
        <taxon>Gemmatimonadales</taxon>
        <taxon>Gemmatimonadaceae</taxon>
        <taxon>Gemmatimonas</taxon>
    </lineage>
</organism>
<dbReference type="InterPro" id="IPR023828">
    <property type="entry name" value="Peptidase_S8_Ser-AS"/>
</dbReference>
<evidence type="ECO:0000256" key="2">
    <source>
        <dbReference type="ARBA" id="ARBA00022670"/>
    </source>
</evidence>
<feature type="signal peptide" evidence="6">
    <location>
        <begin position="1"/>
        <end position="31"/>
    </location>
</feature>